<feature type="region of interest" description="Disordered" evidence="1">
    <location>
        <begin position="109"/>
        <end position="332"/>
    </location>
</feature>
<feature type="compositionally biased region" description="Basic residues" evidence="1">
    <location>
        <begin position="908"/>
        <end position="917"/>
    </location>
</feature>
<feature type="region of interest" description="Disordered" evidence="1">
    <location>
        <begin position="779"/>
        <end position="806"/>
    </location>
</feature>
<accession>A0ABD3TH40</accession>
<proteinExistence type="predicted"/>
<reference evidence="2 3" key="1">
    <citation type="submission" date="2024-12" db="EMBL/GenBank/DDBJ databases">
        <title>The unique morphological basis and parallel evolutionary history of personate flowers in Penstemon.</title>
        <authorList>
            <person name="Depatie T.H."/>
            <person name="Wessinger C.A."/>
        </authorList>
    </citation>
    <scope>NUCLEOTIDE SEQUENCE [LARGE SCALE GENOMIC DNA]</scope>
    <source>
        <strain evidence="2">WTNN_2</strain>
        <tissue evidence="2">Leaf</tissue>
    </source>
</reference>
<dbReference type="EMBL" id="JBJXBP010000004">
    <property type="protein sequence ID" value="KAL3835663.1"/>
    <property type="molecule type" value="Genomic_DNA"/>
</dbReference>
<feature type="compositionally biased region" description="Basic and acidic residues" evidence="1">
    <location>
        <begin position="918"/>
        <end position="928"/>
    </location>
</feature>
<dbReference type="PANTHER" id="PTHR31949:SF3">
    <property type="entry name" value="RUN_FYVE DOMAIN PROTEIN"/>
    <property type="match status" value="1"/>
</dbReference>
<evidence type="ECO:0000256" key="1">
    <source>
        <dbReference type="SAM" id="MobiDB-lite"/>
    </source>
</evidence>
<feature type="region of interest" description="Disordered" evidence="1">
    <location>
        <begin position="1"/>
        <end position="22"/>
    </location>
</feature>
<feature type="region of interest" description="Disordered" evidence="1">
    <location>
        <begin position="907"/>
        <end position="935"/>
    </location>
</feature>
<organism evidence="2 3">
    <name type="scientific">Penstemon smallii</name>
    <dbReference type="NCBI Taxonomy" id="265156"/>
    <lineage>
        <taxon>Eukaryota</taxon>
        <taxon>Viridiplantae</taxon>
        <taxon>Streptophyta</taxon>
        <taxon>Embryophyta</taxon>
        <taxon>Tracheophyta</taxon>
        <taxon>Spermatophyta</taxon>
        <taxon>Magnoliopsida</taxon>
        <taxon>eudicotyledons</taxon>
        <taxon>Gunneridae</taxon>
        <taxon>Pentapetalae</taxon>
        <taxon>asterids</taxon>
        <taxon>lamiids</taxon>
        <taxon>Lamiales</taxon>
        <taxon>Plantaginaceae</taxon>
        <taxon>Cheloneae</taxon>
        <taxon>Penstemon</taxon>
    </lineage>
</organism>
<feature type="compositionally biased region" description="Low complexity" evidence="1">
    <location>
        <begin position="782"/>
        <end position="796"/>
    </location>
</feature>
<feature type="compositionally biased region" description="Polar residues" evidence="1">
    <location>
        <begin position="297"/>
        <end position="315"/>
    </location>
</feature>
<feature type="compositionally biased region" description="Low complexity" evidence="1">
    <location>
        <begin position="406"/>
        <end position="422"/>
    </location>
</feature>
<evidence type="ECO:0000313" key="3">
    <source>
        <dbReference type="Proteomes" id="UP001634393"/>
    </source>
</evidence>
<feature type="compositionally biased region" description="Basic and acidic residues" evidence="1">
    <location>
        <begin position="12"/>
        <end position="22"/>
    </location>
</feature>
<keyword evidence="3" id="KW-1185">Reference proteome</keyword>
<dbReference type="AlphaFoldDB" id="A0ABD3TH40"/>
<sequence>MPPSPAMRISPRRRELRADNHKRGRSLESRILYRDNKEDDLALFNEVQNKERDNFLLQSNDDIDDIFGTKLKGYSDFKLGISIPARGESSDLLNAEGDKNDYEWLITPPETPLFSSLDDETPPIILASRGRPKSQPVSISRPSTMEKGYNSRGSPSPRRLSPSPNTKGKPFPATHSSPPPTLLHSPPSRGPSPPPRKSHPSRGASPSPRKSPSSRGPSPPPSKPSHAPRSNSPTPRRMSTGSVSTRGTSPIKTSRGNSPSPKVRAWQSNIPDFPSEAPPNLRTSLADRPASYIRGSSPASRNGSKSSRQSMSPVASRSVSSSHSHERDDEVDSLLSIPVGALPSSRAVGISKKPTKILSNSAPKRSFDVALRQMDRKVPQNMFRPLLSSVPSTTFYAGNASSQHHSPTSRNSSVTTSSNASSDQGTSGGPHDTEDDIHSNSINAQYPNVQDEVFIMDQADILDEDLEKRITEESTADILNEDHEKRIIEEFDNPSLVDSSFVVAQISSQLESCSKCNCEGELVIEGNLVLCLECNDLDPVLENEHLEVLDKSAPVQEPLEVTNTGESGTHNLALSATEKRELTLATEEEVNNQMVDNGISLNSKIDISEGAAGISLLLNQSSSNEKRHIVQSRSFTASSLSYDDFSYVNSMRSSIGHSCASISSSIDLESSTHRKIYEMSMKHKRSVSSFSGASSHVFNVPNCKEDSFEVITTNSDKEVEEESACSDVESNSTFKTIAELSSHLEDTTSMVLVLASEEKDANLTNNCCESMNGEIENAHQGSLNAESETESNSNSSMHEFPEPSVLEGQNDVSTATVGEFEVSDSVHDFLEESTVVLEDLGGTKARSLTLEEATDTILFCSSIVHNLAYEAANIAIEKDNSPMEEDSLPTVTSFGKFNPVRMEMRSRTPGKRVSKSQKAREKELEIETKPPPIIVETKEKSTPCIVEDPNNFDSLKPPKLESKCNCTIM</sequence>
<dbReference type="Proteomes" id="UP001634393">
    <property type="component" value="Unassembled WGS sequence"/>
</dbReference>
<comment type="caution">
    <text evidence="2">The sequence shown here is derived from an EMBL/GenBank/DDBJ whole genome shotgun (WGS) entry which is preliminary data.</text>
</comment>
<gene>
    <name evidence="2" type="ORF">ACJIZ3_010399</name>
</gene>
<dbReference type="PANTHER" id="PTHR31949">
    <property type="entry name" value="GASTRIC MUCIN-LIKE PROTEIN"/>
    <property type="match status" value="1"/>
</dbReference>
<feature type="compositionally biased region" description="Polar residues" evidence="1">
    <location>
        <begin position="231"/>
        <end position="270"/>
    </location>
</feature>
<feature type="region of interest" description="Disordered" evidence="1">
    <location>
        <begin position="397"/>
        <end position="439"/>
    </location>
</feature>
<evidence type="ECO:0000313" key="2">
    <source>
        <dbReference type="EMBL" id="KAL3835663.1"/>
    </source>
</evidence>
<feature type="compositionally biased region" description="Low complexity" evidence="1">
    <location>
        <begin position="201"/>
        <end position="216"/>
    </location>
</feature>
<protein>
    <submittedName>
        <fullName evidence="2">Uncharacterized protein</fullName>
    </submittedName>
</protein>
<name>A0ABD3TH40_9LAMI</name>
<feature type="compositionally biased region" description="Low complexity" evidence="1">
    <location>
        <begin position="151"/>
        <end position="164"/>
    </location>
</feature>